<protein>
    <submittedName>
        <fullName evidence="2">Nuclear transport factor 2 family protein</fullName>
    </submittedName>
</protein>
<dbReference type="OrthoDB" id="4550754at2"/>
<sequence>MSTPVETPRDLVERLFLGLPSRDADRFAALLAPDVVFEIPFPIPGEPTRIEGRERVREYLASRWSGTSGVQVHGIRPDIHETTDPEVFVVENDVDVTRPSGERGWFRSSVNVIRVRDGLVTLFRDYMDTGRILALRQAAQG</sequence>
<dbReference type="EMBL" id="CP032568">
    <property type="protein sequence ID" value="AYF74101.1"/>
    <property type="molecule type" value="Genomic_DNA"/>
</dbReference>
<reference evidence="2 3" key="1">
    <citation type="submission" date="2018-09" db="EMBL/GenBank/DDBJ databases">
        <title>Nocardia yunnanensis sp. nov., an actinomycete isolated from a soil sample.</title>
        <authorList>
            <person name="Zhang J."/>
        </authorList>
    </citation>
    <scope>NUCLEOTIDE SEQUENCE [LARGE SCALE GENOMIC DNA]</scope>
    <source>
        <strain evidence="2 3">CFHS0054</strain>
    </source>
</reference>
<name>A0A386Z8X2_9NOCA</name>
<evidence type="ECO:0000259" key="1">
    <source>
        <dbReference type="Pfam" id="PF12680"/>
    </source>
</evidence>
<evidence type="ECO:0000313" key="2">
    <source>
        <dbReference type="EMBL" id="AYF74101.1"/>
    </source>
</evidence>
<dbReference type="AlphaFoldDB" id="A0A386Z8X2"/>
<gene>
    <name evidence="2" type="ORF">D7D52_09740</name>
</gene>
<dbReference type="KEGG" id="nyu:D7D52_09740"/>
<dbReference type="Proteomes" id="UP000267164">
    <property type="component" value="Chromosome"/>
</dbReference>
<organism evidence="2 3">
    <name type="scientific">Nocardia yunnanensis</name>
    <dbReference type="NCBI Taxonomy" id="2382165"/>
    <lineage>
        <taxon>Bacteria</taxon>
        <taxon>Bacillati</taxon>
        <taxon>Actinomycetota</taxon>
        <taxon>Actinomycetes</taxon>
        <taxon>Mycobacteriales</taxon>
        <taxon>Nocardiaceae</taxon>
        <taxon>Nocardia</taxon>
    </lineage>
</organism>
<accession>A0A386Z8X2</accession>
<proteinExistence type="predicted"/>
<dbReference type="Gene3D" id="3.10.450.50">
    <property type="match status" value="1"/>
</dbReference>
<dbReference type="SUPFAM" id="SSF54427">
    <property type="entry name" value="NTF2-like"/>
    <property type="match status" value="1"/>
</dbReference>
<dbReference type="Pfam" id="PF12680">
    <property type="entry name" value="SnoaL_2"/>
    <property type="match status" value="1"/>
</dbReference>
<feature type="domain" description="SnoaL-like" evidence="1">
    <location>
        <begin position="12"/>
        <end position="121"/>
    </location>
</feature>
<dbReference type="InterPro" id="IPR037401">
    <property type="entry name" value="SnoaL-like"/>
</dbReference>
<dbReference type="RefSeq" id="WP_120736024.1">
    <property type="nucleotide sequence ID" value="NZ_CP032568.1"/>
</dbReference>
<keyword evidence="3" id="KW-1185">Reference proteome</keyword>
<evidence type="ECO:0000313" key="3">
    <source>
        <dbReference type="Proteomes" id="UP000267164"/>
    </source>
</evidence>
<dbReference type="InterPro" id="IPR032710">
    <property type="entry name" value="NTF2-like_dom_sf"/>
</dbReference>